<protein>
    <submittedName>
        <fullName evidence="2">Uncharacterized protein</fullName>
    </submittedName>
</protein>
<feature type="non-terminal residue" evidence="2">
    <location>
        <position position="1"/>
    </location>
</feature>
<dbReference type="EMBL" id="CADCTQ010000616">
    <property type="protein sequence ID" value="CAA9329869.1"/>
    <property type="molecule type" value="Genomic_DNA"/>
</dbReference>
<name>A0A6J4LCI0_9SPHI</name>
<feature type="non-terminal residue" evidence="2">
    <location>
        <position position="43"/>
    </location>
</feature>
<organism evidence="2">
    <name type="scientific">uncultured Cytophagales bacterium</name>
    <dbReference type="NCBI Taxonomy" id="158755"/>
    <lineage>
        <taxon>Bacteria</taxon>
        <taxon>Pseudomonadati</taxon>
        <taxon>Bacteroidota</taxon>
        <taxon>Sphingobacteriia</taxon>
        <taxon>Sphingobacteriales</taxon>
        <taxon>environmental samples</taxon>
    </lineage>
</organism>
<reference evidence="2" key="1">
    <citation type="submission" date="2020-02" db="EMBL/GenBank/DDBJ databases">
        <authorList>
            <person name="Meier V. D."/>
        </authorList>
    </citation>
    <scope>NUCLEOTIDE SEQUENCE</scope>
    <source>
        <strain evidence="2">AVDCRST_MAG56</strain>
    </source>
</reference>
<evidence type="ECO:0000313" key="2">
    <source>
        <dbReference type="EMBL" id="CAA9329869.1"/>
    </source>
</evidence>
<proteinExistence type="predicted"/>
<evidence type="ECO:0000256" key="1">
    <source>
        <dbReference type="SAM" id="MobiDB-lite"/>
    </source>
</evidence>
<feature type="region of interest" description="Disordered" evidence="1">
    <location>
        <begin position="1"/>
        <end position="43"/>
    </location>
</feature>
<sequence length="43" mass="4519">AGGTASPARTNPHPDGGPQKGRFVRREPPAYPGPPGRRGGWRV</sequence>
<dbReference type="AlphaFoldDB" id="A0A6J4LCI0"/>
<accession>A0A6J4LCI0</accession>
<gene>
    <name evidence="2" type="ORF">AVDCRST_MAG56-7364</name>
</gene>